<evidence type="ECO:0000313" key="1">
    <source>
        <dbReference type="EMBL" id="MPC95651.1"/>
    </source>
</evidence>
<keyword evidence="2" id="KW-1185">Reference proteome</keyword>
<proteinExistence type="predicted"/>
<organism evidence="1 2">
    <name type="scientific">Portunus trituberculatus</name>
    <name type="common">Swimming crab</name>
    <name type="synonym">Neptunus trituberculatus</name>
    <dbReference type="NCBI Taxonomy" id="210409"/>
    <lineage>
        <taxon>Eukaryota</taxon>
        <taxon>Metazoa</taxon>
        <taxon>Ecdysozoa</taxon>
        <taxon>Arthropoda</taxon>
        <taxon>Crustacea</taxon>
        <taxon>Multicrustacea</taxon>
        <taxon>Malacostraca</taxon>
        <taxon>Eumalacostraca</taxon>
        <taxon>Eucarida</taxon>
        <taxon>Decapoda</taxon>
        <taxon>Pleocyemata</taxon>
        <taxon>Brachyura</taxon>
        <taxon>Eubrachyura</taxon>
        <taxon>Portunoidea</taxon>
        <taxon>Portunidae</taxon>
        <taxon>Portuninae</taxon>
        <taxon>Portunus</taxon>
    </lineage>
</organism>
<dbReference type="AlphaFoldDB" id="A0A5B7JCI9"/>
<sequence>MATGPQVCGEGMCVIVMIWKYELRETSGTQDVIGLINLSPVQEEKKCQGKNTRIKTGENSLVVSRGDFINHSHDAMITQ</sequence>
<reference evidence="1 2" key="1">
    <citation type="submission" date="2019-05" db="EMBL/GenBank/DDBJ databases">
        <title>Another draft genome of Portunus trituberculatus and its Hox gene families provides insights of decapod evolution.</title>
        <authorList>
            <person name="Jeong J.-H."/>
            <person name="Song I."/>
            <person name="Kim S."/>
            <person name="Choi T."/>
            <person name="Kim D."/>
            <person name="Ryu S."/>
            <person name="Kim W."/>
        </authorList>
    </citation>
    <scope>NUCLEOTIDE SEQUENCE [LARGE SCALE GENOMIC DNA]</scope>
    <source>
        <tissue evidence="1">Muscle</tissue>
    </source>
</reference>
<gene>
    <name evidence="1" type="ORF">E2C01_090871</name>
</gene>
<protein>
    <submittedName>
        <fullName evidence="1">Uncharacterized protein</fullName>
    </submittedName>
</protein>
<name>A0A5B7JCI9_PORTR</name>
<dbReference type="EMBL" id="VSRR010102997">
    <property type="protein sequence ID" value="MPC95651.1"/>
    <property type="molecule type" value="Genomic_DNA"/>
</dbReference>
<dbReference type="Proteomes" id="UP000324222">
    <property type="component" value="Unassembled WGS sequence"/>
</dbReference>
<comment type="caution">
    <text evidence="1">The sequence shown here is derived from an EMBL/GenBank/DDBJ whole genome shotgun (WGS) entry which is preliminary data.</text>
</comment>
<accession>A0A5B7JCI9</accession>
<evidence type="ECO:0000313" key="2">
    <source>
        <dbReference type="Proteomes" id="UP000324222"/>
    </source>
</evidence>